<comment type="caution">
    <text evidence="2">The sequence shown here is derived from an EMBL/GenBank/DDBJ whole genome shotgun (WGS) entry which is preliminary data.</text>
</comment>
<protein>
    <submittedName>
        <fullName evidence="2">Uncharacterized protein</fullName>
    </submittedName>
</protein>
<accession>A0A9N9ZCI3</accession>
<evidence type="ECO:0000256" key="1">
    <source>
        <dbReference type="SAM" id="MobiDB-lite"/>
    </source>
</evidence>
<reference evidence="3" key="1">
    <citation type="submission" date="2019-06" db="EMBL/GenBank/DDBJ databases">
        <authorList>
            <person name="Broberg M."/>
        </authorList>
    </citation>
    <scope>NUCLEOTIDE SEQUENCE [LARGE SCALE GENOMIC DNA]</scope>
</reference>
<dbReference type="EMBL" id="CABFOC020000045">
    <property type="protein sequence ID" value="CAH0052754.1"/>
    <property type="molecule type" value="Genomic_DNA"/>
</dbReference>
<reference evidence="2 3" key="2">
    <citation type="submission" date="2021-10" db="EMBL/GenBank/DDBJ databases">
        <authorList>
            <person name="Piombo E."/>
        </authorList>
    </citation>
    <scope>NUCLEOTIDE SEQUENCE [LARGE SCALE GENOMIC DNA]</scope>
</reference>
<dbReference type="Proteomes" id="UP000775872">
    <property type="component" value="Unassembled WGS sequence"/>
</dbReference>
<keyword evidence="3" id="KW-1185">Reference proteome</keyword>
<feature type="compositionally biased region" description="Acidic residues" evidence="1">
    <location>
        <begin position="96"/>
        <end position="116"/>
    </location>
</feature>
<dbReference type="Gene3D" id="3.30.450.30">
    <property type="entry name" value="Dynein light chain 2a, cytoplasmic"/>
    <property type="match status" value="1"/>
</dbReference>
<proteinExistence type="predicted"/>
<gene>
    <name evidence="2" type="ORF">CSOL1703_00004621</name>
</gene>
<dbReference type="AlphaFoldDB" id="A0A9N9ZCI3"/>
<evidence type="ECO:0000313" key="2">
    <source>
        <dbReference type="EMBL" id="CAH0052754.1"/>
    </source>
</evidence>
<organism evidence="2 3">
    <name type="scientific">Clonostachys solani</name>
    <dbReference type="NCBI Taxonomy" id="160281"/>
    <lineage>
        <taxon>Eukaryota</taxon>
        <taxon>Fungi</taxon>
        <taxon>Dikarya</taxon>
        <taxon>Ascomycota</taxon>
        <taxon>Pezizomycotina</taxon>
        <taxon>Sordariomycetes</taxon>
        <taxon>Hypocreomycetidae</taxon>
        <taxon>Hypocreales</taxon>
        <taxon>Bionectriaceae</taxon>
        <taxon>Clonostachys</taxon>
    </lineage>
</organism>
<name>A0A9N9ZCI3_9HYPO</name>
<sequence>MSLPSQHPPLLLTKRLTSFLHANQTSQLPTLLVATQTGKLLAHASPNPVSLLRTHATVAASLFAIHTSSAPALSAALPGGAHTPEGIPSSPLRGDDYDDDDEDADTYDEEEEEEEEEHRGRPRPPPVAPDPLKPATITVQLSGGTVLIRRLKCGLLFVCVGPPSADHGDHHHPVQHLDGGELVTAAAALAVSTSPSEVASQISVGGQSTSSHESVGAAMVVAMRRQASDLARWLDDKLGTLAVPEEGVGAD</sequence>
<evidence type="ECO:0000313" key="3">
    <source>
        <dbReference type="Proteomes" id="UP000775872"/>
    </source>
</evidence>
<feature type="compositionally biased region" description="Pro residues" evidence="1">
    <location>
        <begin position="123"/>
        <end position="132"/>
    </location>
</feature>
<feature type="region of interest" description="Disordered" evidence="1">
    <location>
        <begin position="76"/>
        <end position="134"/>
    </location>
</feature>
<dbReference type="OrthoDB" id="271745at2759"/>